<name>A0A921FI68_9LACO</name>
<proteinExistence type="predicted"/>
<reference evidence="1" key="1">
    <citation type="journal article" date="2021" name="PeerJ">
        <title>Extensive microbial diversity within the chicken gut microbiome revealed by metagenomics and culture.</title>
        <authorList>
            <person name="Gilroy R."/>
            <person name="Ravi A."/>
            <person name="Getino M."/>
            <person name="Pursley I."/>
            <person name="Horton D.L."/>
            <person name="Alikhan N.F."/>
            <person name="Baker D."/>
            <person name="Gharbi K."/>
            <person name="Hall N."/>
            <person name="Watson M."/>
            <person name="Adriaenssens E.M."/>
            <person name="Foster-Nyarko E."/>
            <person name="Jarju S."/>
            <person name="Secka A."/>
            <person name="Antonio M."/>
            <person name="Oren A."/>
            <person name="Chaudhuri R.R."/>
            <person name="La Ragione R."/>
            <person name="Hildebrand F."/>
            <person name="Pallen M.J."/>
        </authorList>
    </citation>
    <scope>NUCLEOTIDE SEQUENCE</scope>
    <source>
        <strain evidence="1">CHK194-22301</strain>
    </source>
</reference>
<sequence length="268" mass="30845">MRTARNNLRLELENTLIDSLNDLASDAKRYDSGDVYAIKRSSITLRSIFYSKQNNPSIIKQLGLEDKLKLATYSKDYSNLDSIFSFNNLFFARFKQQNKLLVHQPFYDTLLFYPGKNQPYGYLSFSDWWNQPLIAFKDSSNGIDDSLPRKTLIIKEANQDGPAHFDERIDELYQKYRSGNNSFSFGVNGHPANPAIFEACIGGYTLDPTTIYKAVKPRDINLPLTRQVVHEVLISFNKTGKYRVNYSPDFKTLYNGKLNKATWNLMAK</sequence>
<organism evidence="1 2">
    <name type="scientific">Lactobacillus crispatus</name>
    <dbReference type="NCBI Taxonomy" id="47770"/>
    <lineage>
        <taxon>Bacteria</taxon>
        <taxon>Bacillati</taxon>
        <taxon>Bacillota</taxon>
        <taxon>Bacilli</taxon>
        <taxon>Lactobacillales</taxon>
        <taxon>Lactobacillaceae</taxon>
        <taxon>Lactobacillus</taxon>
    </lineage>
</organism>
<protein>
    <submittedName>
        <fullName evidence="1">Uncharacterized protein</fullName>
    </submittedName>
</protein>
<gene>
    <name evidence="1" type="ORF">K8V23_07025</name>
</gene>
<dbReference type="Proteomes" id="UP000784793">
    <property type="component" value="Unassembled WGS sequence"/>
</dbReference>
<evidence type="ECO:0000313" key="2">
    <source>
        <dbReference type="Proteomes" id="UP000784793"/>
    </source>
</evidence>
<reference evidence="1" key="2">
    <citation type="submission" date="2021-09" db="EMBL/GenBank/DDBJ databases">
        <authorList>
            <person name="Gilroy R."/>
        </authorList>
    </citation>
    <scope>NUCLEOTIDE SEQUENCE</scope>
    <source>
        <strain evidence="1">CHK194-22301</strain>
    </source>
</reference>
<accession>A0A921FI68</accession>
<evidence type="ECO:0000313" key="1">
    <source>
        <dbReference type="EMBL" id="HJF10516.1"/>
    </source>
</evidence>
<comment type="caution">
    <text evidence="1">The sequence shown here is derived from an EMBL/GenBank/DDBJ whole genome shotgun (WGS) entry which is preliminary data.</text>
</comment>
<dbReference type="EMBL" id="DYXB01000106">
    <property type="protein sequence ID" value="HJF10516.1"/>
    <property type="molecule type" value="Genomic_DNA"/>
</dbReference>
<dbReference type="AlphaFoldDB" id="A0A921FI68"/>